<evidence type="ECO:0000313" key="3">
    <source>
        <dbReference type="EMBL" id="SMX54848.1"/>
    </source>
</evidence>
<dbReference type="InterPro" id="IPR024654">
    <property type="entry name" value="Calcineurin-like_PHP_lpxH"/>
</dbReference>
<accession>A0A1Y6K7J2</accession>
<name>A0A1Y6K7J2_9CHLR</name>
<dbReference type="EMBL" id="LT859958">
    <property type="protein sequence ID" value="SMX54848.1"/>
    <property type="molecule type" value="Genomic_DNA"/>
</dbReference>
<dbReference type="InterPro" id="IPR029052">
    <property type="entry name" value="Metallo-depent_PP-like"/>
</dbReference>
<dbReference type="SUPFAM" id="SSF56300">
    <property type="entry name" value="Metallo-dependent phosphatases"/>
    <property type="match status" value="1"/>
</dbReference>
<evidence type="ECO:0000259" key="2">
    <source>
        <dbReference type="Pfam" id="PF12850"/>
    </source>
</evidence>
<dbReference type="PANTHER" id="PTHR42850">
    <property type="entry name" value="METALLOPHOSPHOESTERASE"/>
    <property type="match status" value="1"/>
</dbReference>
<keyword evidence="4" id="KW-1185">Reference proteome</keyword>
<protein>
    <recommendedName>
        <fullName evidence="2">Calcineurin-like phosphoesterase domain-containing protein</fullName>
    </recommendedName>
</protein>
<sequence length="243" mass="27380">MRILIISDVHANLPALDAVLEHAGEYDRVWCLGDIVGYGPDPNECIDRIADLPGLMCVKGNHDAAILGEIDIKTFNEEARNSIYWLEHRLGPSQKEWLANLPERLVIDGVTLAHGSPRNPVWEYILDLSTARANMKHFDTPVCLVGHTHVAGVFQMSGENSLVPRHFFIVENEPFSFEKKCIVNPGSVGQPRDRDPRAAYMVYDDDSLKWSYHRVAYDIARVQERILSAGLPRFHANRLAGGW</sequence>
<dbReference type="GO" id="GO:0016791">
    <property type="term" value="F:phosphatase activity"/>
    <property type="evidence" value="ECO:0007669"/>
    <property type="project" value="TreeGrafter"/>
</dbReference>
<dbReference type="AlphaFoldDB" id="A0A1Y6K7J2"/>
<proteinExistence type="inferred from homology"/>
<dbReference type="InterPro" id="IPR011152">
    <property type="entry name" value="Pesterase_MJ0912"/>
</dbReference>
<dbReference type="Pfam" id="PF12850">
    <property type="entry name" value="Metallophos_2"/>
    <property type="match status" value="1"/>
</dbReference>
<dbReference type="KEGG" id="abat:CFX1CAM_1783"/>
<reference evidence="4" key="1">
    <citation type="submission" date="2017-05" db="EMBL/GenBank/DDBJ databases">
        <authorList>
            <person name="Kirkegaard R."/>
            <person name="Mcilroy J S."/>
        </authorList>
    </citation>
    <scope>NUCLEOTIDE SEQUENCE [LARGE SCALE GENOMIC DNA]</scope>
</reference>
<dbReference type="RefSeq" id="WP_087862656.1">
    <property type="nucleotide sequence ID" value="NZ_LT859958.1"/>
</dbReference>
<organism evidence="3 4">
    <name type="scientific">Candidatus Brevifilum fermentans</name>
    <dbReference type="NCBI Taxonomy" id="1986204"/>
    <lineage>
        <taxon>Bacteria</taxon>
        <taxon>Bacillati</taxon>
        <taxon>Chloroflexota</taxon>
        <taxon>Anaerolineae</taxon>
        <taxon>Anaerolineales</taxon>
        <taxon>Anaerolineaceae</taxon>
        <taxon>Candidatus Brevifilum</taxon>
    </lineage>
</organism>
<dbReference type="Proteomes" id="UP000195514">
    <property type="component" value="Chromosome I"/>
</dbReference>
<dbReference type="OrthoDB" id="9800565at2"/>
<gene>
    <name evidence="3" type="ORF">CFX1CAM_1783</name>
</gene>
<dbReference type="InterPro" id="IPR050126">
    <property type="entry name" value="Ap4A_hydrolase"/>
</dbReference>
<evidence type="ECO:0000256" key="1">
    <source>
        <dbReference type="ARBA" id="ARBA00008950"/>
    </source>
</evidence>
<dbReference type="PANTHER" id="PTHR42850:SF2">
    <property type="entry name" value="BLL5683 PROTEIN"/>
    <property type="match status" value="1"/>
</dbReference>
<dbReference type="PIRSF" id="PIRSF000883">
    <property type="entry name" value="Pesterase_MJ0912"/>
    <property type="match status" value="1"/>
</dbReference>
<dbReference type="GO" id="GO:0005737">
    <property type="term" value="C:cytoplasm"/>
    <property type="evidence" value="ECO:0007669"/>
    <property type="project" value="TreeGrafter"/>
</dbReference>
<comment type="similarity">
    <text evidence="1">Belongs to the metallophosphoesterase superfamily. YfcE family.</text>
</comment>
<dbReference type="Gene3D" id="3.60.21.10">
    <property type="match status" value="1"/>
</dbReference>
<feature type="domain" description="Calcineurin-like phosphoesterase" evidence="2">
    <location>
        <begin position="1"/>
        <end position="204"/>
    </location>
</feature>
<evidence type="ECO:0000313" key="4">
    <source>
        <dbReference type="Proteomes" id="UP000195514"/>
    </source>
</evidence>